<organism evidence="2 3">
    <name type="scientific">Plakobranchus ocellatus</name>
    <dbReference type="NCBI Taxonomy" id="259542"/>
    <lineage>
        <taxon>Eukaryota</taxon>
        <taxon>Metazoa</taxon>
        <taxon>Spiralia</taxon>
        <taxon>Lophotrochozoa</taxon>
        <taxon>Mollusca</taxon>
        <taxon>Gastropoda</taxon>
        <taxon>Heterobranchia</taxon>
        <taxon>Euthyneura</taxon>
        <taxon>Panpulmonata</taxon>
        <taxon>Sacoglossa</taxon>
        <taxon>Placobranchoidea</taxon>
        <taxon>Plakobranchidae</taxon>
        <taxon>Plakobranchus</taxon>
    </lineage>
</organism>
<dbReference type="InterPro" id="IPR056498">
    <property type="entry name" value="DAAF9_N"/>
</dbReference>
<feature type="domain" description="DAAF9 N-terminal" evidence="1">
    <location>
        <begin position="1"/>
        <end position="75"/>
    </location>
</feature>
<evidence type="ECO:0000313" key="2">
    <source>
        <dbReference type="EMBL" id="GFO13589.1"/>
    </source>
</evidence>
<accession>A0AAV4B5C8</accession>
<dbReference type="PANTHER" id="PTHR33664:SF1">
    <property type="entry name" value="DYNEIN AXONEMAL ASSEMBLY FACTOR 9"/>
    <property type="match status" value="1"/>
</dbReference>
<name>A0AAV4B5C8_9GAST</name>
<dbReference type="AlphaFoldDB" id="A0AAV4B5C8"/>
<proteinExistence type="predicted"/>
<dbReference type="InterPro" id="IPR040342">
    <property type="entry name" value="DNAAF9"/>
</dbReference>
<sequence length="162" mass="18714">MLLICQDHVEIYCNPVNYHYLLPYVSHWPSLQFHCLAENEFEGEEDDAAEEFKIQALISMVKDYKILGIPYSGKALSSYVTSVGQYDTVCTDVFGVFSSIHFTEKNIRALWFAQELTSFVPRHIQQVMIYRPSVYLPLLRSTESPPEHERIKEASSSPWYGP</sequence>
<protein>
    <submittedName>
        <fullName evidence="2">Forkhead box protein o-like</fullName>
    </submittedName>
</protein>
<dbReference type="EMBL" id="BLXT01004491">
    <property type="protein sequence ID" value="GFO13589.1"/>
    <property type="molecule type" value="Genomic_DNA"/>
</dbReference>
<dbReference type="Pfam" id="PF23281">
    <property type="entry name" value="DAAF9_N"/>
    <property type="match status" value="1"/>
</dbReference>
<reference evidence="2 3" key="1">
    <citation type="journal article" date="2021" name="Elife">
        <title>Chloroplast acquisition without the gene transfer in kleptoplastic sea slugs, Plakobranchus ocellatus.</title>
        <authorList>
            <person name="Maeda T."/>
            <person name="Takahashi S."/>
            <person name="Yoshida T."/>
            <person name="Shimamura S."/>
            <person name="Takaki Y."/>
            <person name="Nagai Y."/>
            <person name="Toyoda A."/>
            <person name="Suzuki Y."/>
            <person name="Arimoto A."/>
            <person name="Ishii H."/>
            <person name="Satoh N."/>
            <person name="Nishiyama T."/>
            <person name="Hasebe M."/>
            <person name="Maruyama T."/>
            <person name="Minagawa J."/>
            <person name="Obokata J."/>
            <person name="Shigenobu S."/>
        </authorList>
    </citation>
    <scope>NUCLEOTIDE SEQUENCE [LARGE SCALE GENOMIC DNA]</scope>
</reference>
<gene>
    <name evidence="2" type="ORF">PoB_004009400</name>
</gene>
<dbReference type="PANTHER" id="PTHR33664">
    <property type="entry name" value="RCG26366"/>
    <property type="match status" value="1"/>
</dbReference>
<comment type="caution">
    <text evidence="2">The sequence shown here is derived from an EMBL/GenBank/DDBJ whole genome shotgun (WGS) entry which is preliminary data.</text>
</comment>
<evidence type="ECO:0000313" key="3">
    <source>
        <dbReference type="Proteomes" id="UP000735302"/>
    </source>
</evidence>
<dbReference type="Proteomes" id="UP000735302">
    <property type="component" value="Unassembled WGS sequence"/>
</dbReference>
<evidence type="ECO:0000259" key="1">
    <source>
        <dbReference type="Pfam" id="PF23281"/>
    </source>
</evidence>
<keyword evidence="3" id="KW-1185">Reference proteome</keyword>